<evidence type="ECO:0000256" key="2">
    <source>
        <dbReference type="ARBA" id="ARBA00006704"/>
    </source>
</evidence>
<proteinExistence type="inferred from homology"/>
<dbReference type="AlphaFoldDB" id="A0A9D1NFX1"/>
<dbReference type="PRINTS" id="PR00124">
    <property type="entry name" value="ATPASEC"/>
</dbReference>
<dbReference type="EMBL" id="DVOF01000029">
    <property type="protein sequence ID" value="HIV02135.1"/>
    <property type="molecule type" value="Genomic_DNA"/>
</dbReference>
<dbReference type="GO" id="GO:0015986">
    <property type="term" value="P:proton motive force-driven ATP synthesis"/>
    <property type="evidence" value="ECO:0007669"/>
    <property type="project" value="InterPro"/>
</dbReference>
<evidence type="ECO:0000256" key="8">
    <source>
        <dbReference type="SAM" id="Phobius"/>
    </source>
</evidence>
<organism evidence="10 11">
    <name type="scientific">Candidatus Aphodoplasma excrementigallinarum</name>
    <dbReference type="NCBI Taxonomy" id="2840673"/>
    <lineage>
        <taxon>Bacteria</taxon>
        <taxon>Bacillati</taxon>
        <taxon>Bacillota</taxon>
        <taxon>Clostridia</taxon>
        <taxon>Eubacteriales</taxon>
        <taxon>Candidatus Aphodoplasma</taxon>
    </lineage>
</organism>
<dbReference type="GO" id="GO:0045259">
    <property type="term" value="C:proton-transporting ATP synthase complex"/>
    <property type="evidence" value="ECO:0007669"/>
    <property type="project" value="InterPro"/>
</dbReference>
<dbReference type="Gene3D" id="1.20.120.610">
    <property type="entry name" value="lithium bound rotor ring of v- atpase"/>
    <property type="match status" value="1"/>
</dbReference>
<evidence type="ECO:0000313" key="11">
    <source>
        <dbReference type="Proteomes" id="UP000886743"/>
    </source>
</evidence>
<dbReference type="SUPFAM" id="SSF81333">
    <property type="entry name" value="F1F0 ATP synthase subunit C"/>
    <property type="match status" value="1"/>
</dbReference>
<evidence type="ECO:0000259" key="9">
    <source>
        <dbReference type="Pfam" id="PF00137"/>
    </source>
</evidence>
<evidence type="ECO:0000256" key="7">
    <source>
        <dbReference type="ARBA" id="ARBA00032887"/>
    </source>
</evidence>
<feature type="transmembrane region" description="Helical" evidence="8">
    <location>
        <begin position="34"/>
        <end position="54"/>
    </location>
</feature>
<evidence type="ECO:0000256" key="1">
    <source>
        <dbReference type="ARBA" id="ARBA00004141"/>
    </source>
</evidence>
<accession>A0A9D1NFX1</accession>
<dbReference type="GO" id="GO:0033177">
    <property type="term" value="C:proton-transporting two-sector ATPase complex, proton-transporting domain"/>
    <property type="evidence" value="ECO:0007669"/>
    <property type="project" value="InterPro"/>
</dbReference>
<feature type="transmembrane region" description="Helical" evidence="8">
    <location>
        <begin position="6"/>
        <end position="22"/>
    </location>
</feature>
<dbReference type="Proteomes" id="UP000886743">
    <property type="component" value="Unassembled WGS sequence"/>
</dbReference>
<evidence type="ECO:0000256" key="6">
    <source>
        <dbReference type="ARBA" id="ARBA00032200"/>
    </source>
</evidence>
<feature type="transmembrane region" description="Helical" evidence="8">
    <location>
        <begin position="74"/>
        <end position="103"/>
    </location>
</feature>
<keyword evidence="4 8" id="KW-1133">Transmembrane helix</keyword>
<feature type="transmembrane region" description="Helical" evidence="8">
    <location>
        <begin position="115"/>
        <end position="137"/>
    </location>
</feature>
<comment type="subcellular location">
    <subcellularLocation>
        <location evidence="1">Membrane</location>
        <topology evidence="1">Multi-pass membrane protein</topology>
    </subcellularLocation>
</comment>
<name>A0A9D1NFX1_9FIRM</name>
<dbReference type="Pfam" id="PF00137">
    <property type="entry name" value="ATP-synt_C"/>
    <property type="match status" value="1"/>
</dbReference>
<dbReference type="GO" id="GO:0015078">
    <property type="term" value="F:proton transmembrane transporter activity"/>
    <property type="evidence" value="ECO:0007669"/>
    <property type="project" value="InterPro"/>
</dbReference>
<dbReference type="InterPro" id="IPR035921">
    <property type="entry name" value="F/V-ATP_Csub_sf"/>
</dbReference>
<protein>
    <recommendedName>
        <fullName evidence="6">ATP synthase F(0) sector subunit c</fullName>
    </recommendedName>
    <alternativeName>
        <fullName evidence="7">F-type ATPase subunit c</fullName>
    </alternativeName>
</protein>
<dbReference type="CDD" id="cd18120">
    <property type="entry name" value="ATP-synt_Vo_Ao_c"/>
    <property type="match status" value="1"/>
</dbReference>
<feature type="domain" description="V-ATPase proteolipid subunit C-like" evidence="9">
    <location>
        <begin position="77"/>
        <end position="136"/>
    </location>
</feature>
<reference evidence="10" key="2">
    <citation type="journal article" date="2021" name="PeerJ">
        <title>Extensive microbial diversity within the chicken gut microbiome revealed by metagenomics and culture.</title>
        <authorList>
            <person name="Gilroy R."/>
            <person name="Ravi A."/>
            <person name="Getino M."/>
            <person name="Pursley I."/>
            <person name="Horton D.L."/>
            <person name="Alikhan N.F."/>
            <person name="Baker D."/>
            <person name="Gharbi K."/>
            <person name="Hall N."/>
            <person name="Watson M."/>
            <person name="Adriaenssens E.M."/>
            <person name="Foster-Nyarko E."/>
            <person name="Jarju S."/>
            <person name="Secka A."/>
            <person name="Antonio M."/>
            <person name="Oren A."/>
            <person name="Chaudhuri R.R."/>
            <person name="La Ragione R."/>
            <person name="Hildebrand F."/>
            <person name="Pallen M.J."/>
        </authorList>
    </citation>
    <scope>NUCLEOTIDE SEQUENCE</scope>
    <source>
        <strain evidence="10">4920</strain>
    </source>
</reference>
<keyword evidence="3 8" id="KW-0812">Transmembrane</keyword>
<evidence type="ECO:0000256" key="4">
    <source>
        <dbReference type="ARBA" id="ARBA00022989"/>
    </source>
</evidence>
<sequence>MLVTITSIALILSVAVPLIAYLRMGKKHGKGMLAANVISFFSVVLVATVCAFTTTPALADTAAETAAAAAGDGMAYLAAALVTGLACIGAGIAVAAAASAALGAISENDKIMGKALIFVALAEGIALYGLLVTFMILGQM</sequence>
<dbReference type="InterPro" id="IPR002379">
    <property type="entry name" value="ATPase_proteolipid_c-like_dom"/>
</dbReference>
<evidence type="ECO:0000313" key="10">
    <source>
        <dbReference type="EMBL" id="HIV02135.1"/>
    </source>
</evidence>
<evidence type="ECO:0000256" key="5">
    <source>
        <dbReference type="ARBA" id="ARBA00023136"/>
    </source>
</evidence>
<gene>
    <name evidence="10" type="ORF">IAC74_01070</name>
</gene>
<comment type="similarity">
    <text evidence="2">Belongs to the ATPase C chain family.</text>
</comment>
<keyword evidence="5 8" id="KW-0472">Membrane</keyword>
<comment type="caution">
    <text evidence="10">The sequence shown here is derived from an EMBL/GenBank/DDBJ whole genome shotgun (WGS) entry which is preliminary data.</text>
</comment>
<reference evidence="10" key="1">
    <citation type="submission" date="2020-10" db="EMBL/GenBank/DDBJ databases">
        <authorList>
            <person name="Gilroy R."/>
        </authorList>
    </citation>
    <scope>NUCLEOTIDE SEQUENCE</scope>
    <source>
        <strain evidence="10">4920</strain>
    </source>
</reference>
<dbReference type="InterPro" id="IPR000454">
    <property type="entry name" value="ATP_synth_F0_csu"/>
</dbReference>
<evidence type="ECO:0000256" key="3">
    <source>
        <dbReference type="ARBA" id="ARBA00022692"/>
    </source>
</evidence>